<dbReference type="GO" id="GO:0046872">
    <property type="term" value="F:metal ion binding"/>
    <property type="evidence" value="ECO:0007669"/>
    <property type="project" value="UniProtKB-KW"/>
</dbReference>
<dbReference type="InterPro" id="IPR005000">
    <property type="entry name" value="Aldolase/citrate-lyase_domain"/>
</dbReference>
<name>A0A0E7U0Y2_BORPT</name>
<dbReference type="GO" id="GO:0016832">
    <property type="term" value="F:aldehyde-lyase activity"/>
    <property type="evidence" value="ECO:0007669"/>
    <property type="project" value="TreeGrafter"/>
</dbReference>
<dbReference type="InterPro" id="IPR015813">
    <property type="entry name" value="Pyrv/PenolPyrv_kinase-like_dom"/>
</dbReference>
<comment type="similarity">
    <text evidence="1">Belongs to the HpcH/HpaI aldolase family.</text>
</comment>
<evidence type="ECO:0000313" key="5">
    <source>
        <dbReference type="EMBL" id="SUV63136.1"/>
    </source>
</evidence>
<dbReference type="GO" id="GO:0005737">
    <property type="term" value="C:cytoplasm"/>
    <property type="evidence" value="ECO:0007669"/>
    <property type="project" value="TreeGrafter"/>
</dbReference>
<proteinExistence type="inferred from homology"/>
<keyword evidence="3 5" id="KW-0456">Lyase</keyword>
<dbReference type="InterPro" id="IPR050251">
    <property type="entry name" value="HpcH-HpaI_aldolase"/>
</dbReference>
<evidence type="ECO:0000259" key="4">
    <source>
        <dbReference type="Pfam" id="PF03328"/>
    </source>
</evidence>
<dbReference type="AlphaFoldDB" id="A0A0E7U0Y2"/>
<organism evidence="5 6">
    <name type="scientific">Bordetella pertussis</name>
    <dbReference type="NCBI Taxonomy" id="520"/>
    <lineage>
        <taxon>Bacteria</taxon>
        <taxon>Pseudomonadati</taxon>
        <taxon>Pseudomonadota</taxon>
        <taxon>Betaproteobacteria</taxon>
        <taxon>Burkholderiales</taxon>
        <taxon>Alcaligenaceae</taxon>
        <taxon>Bordetella</taxon>
    </lineage>
</organism>
<feature type="domain" description="HpcH/HpaI aldolase/citrate lyase" evidence="4">
    <location>
        <begin position="25"/>
        <end position="103"/>
    </location>
</feature>
<evidence type="ECO:0000256" key="1">
    <source>
        <dbReference type="ARBA" id="ARBA00005568"/>
    </source>
</evidence>
<evidence type="ECO:0000313" key="6">
    <source>
        <dbReference type="Proteomes" id="UP000255014"/>
    </source>
</evidence>
<protein>
    <submittedName>
        <fullName evidence="5">4-hydroxy-2-oxo-heptane-1,7-dioate aldolase</fullName>
        <ecNumber evidence="5">4.1.2.-</ecNumber>
    </submittedName>
</protein>
<dbReference type="Pfam" id="PF03328">
    <property type="entry name" value="HpcH_HpaI"/>
    <property type="match status" value="1"/>
</dbReference>
<reference evidence="5 6" key="1">
    <citation type="submission" date="2018-06" db="EMBL/GenBank/DDBJ databases">
        <authorList>
            <consortium name="Pathogen Informatics"/>
            <person name="Doyle S."/>
        </authorList>
    </citation>
    <scope>NUCLEOTIDE SEQUENCE [LARGE SCALE GENOMIC DNA]</scope>
    <source>
        <strain evidence="5 6">NCTC10911</strain>
    </source>
</reference>
<dbReference type="SUPFAM" id="SSF51621">
    <property type="entry name" value="Phosphoenolpyruvate/pyruvate domain"/>
    <property type="match status" value="1"/>
</dbReference>
<dbReference type="Proteomes" id="UP000255014">
    <property type="component" value="Unassembled WGS sequence"/>
</dbReference>
<evidence type="ECO:0000256" key="3">
    <source>
        <dbReference type="ARBA" id="ARBA00023239"/>
    </source>
</evidence>
<keyword evidence="2" id="KW-0479">Metal-binding</keyword>
<evidence type="ECO:0000256" key="2">
    <source>
        <dbReference type="ARBA" id="ARBA00022723"/>
    </source>
</evidence>
<accession>A0A0E7U0Y2</accession>
<dbReference type="EC" id="4.1.2.-" evidence="5"/>
<dbReference type="InterPro" id="IPR040442">
    <property type="entry name" value="Pyrv_kinase-like_dom_sf"/>
</dbReference>
<gene>
    <name evidence="5" type="primary">hpcH</name>
    <name evidence="5" type="ORF">NCTC10911_00129</name>
</gene>
<sequence>MTTLKARLRQGQAITMIGNSLPDTYAAEMVASAGFDAVMIDLQHSAIGLHEVNDLARAVRAQGCAPVVRVAANDPAAITKVLDGGVDAVVAPMINSARASRTITRRPATACCPSR</sequence>
<dbReference type="EMBL" id="UFTT01000002">
    <property type="protein sequence ID" value="SUV63136.1"/>
    <property type="molecule type" value="Genomic_DNA"/>
</dbReference>
<dbReference type="PANTHER" id="PTHR30502">
    <property type="entry name" value="2-KETO-3-DEOXY-L-RHAMNONATE ALDOLASE"/>
    <property type="match status" value="1"/>
</dbReference>
<dbReference type="Gene3D" id="3.20.20.60">
    <property type="entry name" value="Phosphoenolpyruvate-binding domains"/>
    <property type="match status" value="1"/>
</dbReference>
<dbReference type="PANTHER" id="PTHR30502:SF0">
    <property type="entry name" value="PHOSPHOENOLPYRUVATE CARBOXYLASE FAMILY PROTEIN"/>
    <property type="match status" value="1"/>
</dbReference>